<dbReference type="GO" id="GO:0016998">
    <property type="term" value="P:cell wall macromolecule catabolic process"/>
    <property type="evidence" value="ECO:0007669"/>
    <property type="project" value="InterPro"/>
</dbReference>
<accession>A0A086JIG2</accession>
<feature type="region of interest" description="Disordered" evidence="3">
    <location>
        <begin position="388"/>
        <end position="427"/>
    </location>
</feature>
<gene>
    <name evidence="6" type="ORF">TGDOM2_293770</name>
</gene>
<dbReference type="Gene3D" id="1.10.530.10">
    <property type="match status" value="1"/>
</dbReference>
<dbReference type="EMBL" id="AHZU02001481">
    <property type="protein sequence ID" value="KFG31930.1"/>
    <property type="molecule type" value="Genomic_DNA"/>
</dbReference>
<dbReference type="GO" id="GO:0006952">
    <property type="term" value="P:defense response"/>
    <property type="evidence" value="ECO:0007669"/>
    <property type="project" value="UniProtKB-KW"/>
</dbReference>
<protein>
    <submittedName>
        <fullName evidence="6">Chitinase-like protein CLP1</fullName>
        <ecNumber evidence="6">3.2.1.14</ecNumber>
    </submittedName>
</protein>
<evidence type="ECO:0000313" key="6">
    <source>
        <dbReference type="EMBL" id="KFG31930.1"/>
    </source>
</evidence>
<reference evidence="6 7" key="1">
    <citation type="submission" date="2014-02" db="EMBL/GenBank/DDBJ databases">
        <authorList>
            <person name="Sibley D."/>
            <person name="Venepally P."/>
            <person name="Karamycheva S."/>
            <person name="Hadjithomas M."/>
            <person name="Khan A."/>
            <person name="Brunk B."/>
            <person name="Roos D."/>
            <person name="Caler E."/>
            <person name="Lorenzi H."/>
        </authorList>
    </citation>
    <scope>NUCLEOTIDE SEQUENCE [LARGE SCALE GENOMIC DNA]</scope>
    <source>
        <strain evidence="6 7">GAB2-2007-GAL-DOM2</strain>
    </source>
</reference>
<dbReference type="GO" id="GO:0006032">
    <property type="term" value="P:chitin catabolic process"/>
    <property type="evidence" value="ECO:0007669"/>
    <property type="project" value="InterPro"/>
</dbReference>
<dbReference type="InterPro" id="IPR023346">
    <property type="entry name" value="Lysozyme-like_dom_sf"/>
</dbReference>
<evidence type="ECO:0000313" key="7">
    <source>
        <dbReference type="Proteomes" id="UP000028837"/>
    </source>
</evidence>
<dbReference type="OrthoDB" id="5985073at2759"/>
<keyword evidence="6" id="KW-0378">Hydrolase</keyword>
<evidence type="ECO:0000259" key="5">
    <source>
        <dbReference type="Pfam" id="PF00182"/>
    </source>
</evidence>
<dbReference type="SUPFAM" id="SSF53955">
    <property type="entry name" value="Lysozyme-like"/>
    <property type="match status" value="1"/>
</dbReference>
<keyword evidence="6" id="KW-0326">Glycosidase</keyword>
<evidence type="ECO:0000256" key="4">
    <source>
        <dbReference type="SAM" id="SignalP"/>
    </source>
</evidence>
<dbReference type="PANTHER" id="PTHR22595">
    <property type="entry name" value="CHITINASE-RELATED"/>
    <property type="match status" value="1"/>
</dbReference>
<keyword evidence="4" id="KW-0732">Signal</keyword>
<dbReference type="Proteomes" id="UP000028837">
    <property type="component" value="Unassembled WGS sequence"/>
</dbReference>
<feature type="chain" id="PRO_5001808257" evidence="4">
    <location>
        <begin position="27"/>
        <end position="714"/>
    </location>
</feature>
<dbReference type="PANTHER" id="PTHR22595:SF79">
    <property type="entry name" value="CHITINASE 12"/>
    <property type="match status" value="1"/>
</dbReference>
<feature type="domain" description="Glycoside hydrolase family 19 catalytic" evidence="5">
    <location>
        <begin position="167"/>
        <end position="278"/>
    </location>
</feature>
<dbReference type="GO" id="GO:0008843">
    <property type="term" value="F:endochitinase activity"/>
    <property type="evidence" value="ECO:0007669"/>
    <property type="project" value="UniProtKB-EC"/>
</dbReference>
<dbReference type="CDD" id="cd00325">
    <property type="entry name" value="chitinase_GH19"/>
    <property type="match status" value="1"/>
</dbReference>
<sequence length="714" mass="74958">MCPRVSVNAVTVLGTALLLCLEGTRLSSIVPPSSVPFALPAQCLNANQRLQQGVMARAWSATQSDDDESPAPIFPESDCTYPADNNFEKIITTAHLTTFLENASQGFSYKGMTHSSEAAAQIHKDLSCAIQADSRFASFCNSSDKYSYEENAFVNVSECAAFLAHVFVHTNSFTQFEETSNNRECRESEKYPCGPSTASYHGRGPLMIRGNDDYGRLGEYLFDDAEKLLLHPRLIEPQGISGWVAALWKWMEQRPYGLNCPETFVGSGKASCHDAILNQDVSPEVTMEALTDNDREKLTKGVSGFGLTINILAGEAVACCPSALKDALAAVPKPVLLPSAAVPGVIGVAESEAATRARADLLLKLAERGGLGAGALTPEELKKILAPNGARQGGAAQTLEPSEELESPDSGDADEESRPGEQKPNPHAALGAEQRQQQLFDQIMSAPPPPADGIPVQPRGDGFLQTQALALPSTLTRFVVPSKGIFPSGSSASQNPLSSAAATSAFLSFLAHLLYPHPTPSGTENTVPLPSGTVPPTPFPLPGDANRLCTTRGVLSARAAESNAANTDAAGAATAADTFCLSVVRGCPVMFPPSAVEINADQGDEDTVNLVKAAASGNAAAVIGPDGEKCNFVCVDASNNSAQSATNGAVSTDSHAAEDDALAAKSHAEAVANLKTEEFELKSFEYLPKSGVVCGYTCVSHHDETEGGTVFEGA</sequence>
<feature type="compositionally biased region" description="Acidic residues" evidence="3">
    <location>
        <begin position="401"/>
        <end position="415"/>
    </location>
</feature>
<evidence type="ECO:0000256" key="3">
    <source>
        <dbReference type="SAM" id="MobiDB-lite"/>
    </source>
</evidence>
<dbReference type="InterPro" id="IPR000726">
    <property type="entry name" value="Glyco_hydro_19_cat"/>
</dbReference>
<proteinExistence type="predicted"/>
<evidence type="ECO:0000256" key="2">
    <source>
        <dbReference type="ARBA" id="ARBA00023157"/>
    </source>
</evidence>
<comment type="caution">
    <text evidence="6">The sequence shown here is derived from an EMBL/GenBank/DDBJ whole genome shotgun (WGS) entry which is preliminary data.</text>
</comment>
<keyword evidence="2" id="KW-1015">Disulfide bond</keyword>
<dbReference type="Pfam" id="PF00182">
    <property type="entry name" value="Glyco_hydro_19"/>
    <property type="match status" value="1"/>
</dbReference>
<organism evidence="6 7">
    <name type="scientific">Toxoplasma gondii GAB2-2007-GAL-DOM2</name>
    <dbReference type="NCBI Taxonomy" id="1130820"/>
    <lineage>
        <taxon>Eukaryota</taxon>
        <taxon>Sar</taxon>
        <taxon>Alveolata</taxon>
        <taxon>Apicomplexa</taxon>
        <taxon>Conoidasida</taxon>
        <taxon>Coccidia</taxon>
        <taxon>Eucoccidiorida</taxon>
        <taxon>Eimeriorina</taxon>
        <taxon>Sarcocystidae</taxon>
        <taxon>Toxoplasma</taxon>
    </lineage>
</organism>
<evidence type="ECO:0000256" key="1">
    <source>
        <dbReference type="ARBA" id="ARBA00022821"/>
    </source>
</evidence>
<dbReference type="VEuPathDB" id="ToxoDB:TGDOM2_293770"/>
<feature type="signal peptide" evidence="4">
    <location>
        <begin position="1"/>
        <end position="26"/>
    </location>
</feature>
<dbReference type="EC" id="3.2.1.14" evidence="6"/>
<dbReference type="Gene3D" id="3.30.20.10">
    <property type="entry name" value="Endochitinase, domain 2"/>
    <property type="match status" value="1"/>
</dbReference>
<name>A0A086JIG2_TOXGO</name>
<keyword evidence="1" id="KW-0611">Plant defense</keyword>
<dbReference type="AlphaFoldDB" id="A0A086JIG2"/>